<proteinExistence type="predicted"/>
<dbReference type="AlphaFoldDB" id="A0AAE4GFH8"/>
<sequence length="261" mass="28305">MNSLKRLWMFTLTLNRFFVMLLALVLLVGSVAGVLAWREALEQRSAVLREARFQFNLNTIKRQLESGLQVGLQLPEQIGMQHLIEQVRAYEVVIRSIDVFDAQGHIVFSTDGGGVGANIPVSWRQSCLSATAANWGAEDEEGRLLCGSVITGFDQVAGGVALRYGLADRSSLLNQVTRYWPMLLGLGATLLCGGGLLAWLLLRPLERDLQAQTAALAGDGTAHNDALCGPLADAIVQGHALQQALAQIDREADRLDNLEAS</sequence>
<protein>
    <submittedName>
        <fullName evidence="2">Uncharacterized protein</fullName>
    </submittedName>
</protein>
<evidence type="ECO:0000313" key="2">
    <source>
        <dbReference type="EMBL" id="MDT0341018.1"/>
    </source>
</evidence>
<feature type="transmembrane region" description="Helical" evidence="1">
    <location>
        <begin position="179"/>
        <end position="202"/>
    </location>
</feature>
<dbReference type="RefSeq" id="WP_310838737.1">
    <property type="nucleotide sequence ID" value="NZ_JAVLSM010000018.1"/>
</dbReference>
<comment type="caution">
    <text evidence="2">The sequence shown here is derived from an EMBL/GenBank/DDBJ whole genome shotgun (WGS) entry which is preliminary data.</text>
</comment>
<gene>
    <name evidence="2" type="ORF">RJN63_29610</name>
</gene>
<keyword evidence="1" id="KW-0472">Membrane</keyword>
<keyword evidence="1" id="KW-0812">Transmembrane</keyword>
<dbReference type="EMBL" id="JAVRAA010000038">
    <property type="protein sequence ID" value="MDT0341018.1"/>
    <property type="molecule type" value="Genomic_DNA"/>
</dbReference>
<evidence type="ECO:0000256" key="1">
    <source>
        <dbReference type="SAM" id="Phobius"/>
    </source>
</evidence>
<accession>A0AAE4GFH8</accession>
<keyword evidence="1" id="KW-1133">Transmembrane helix</keyword>
<organism evidence="2">
    <name type="scientific">Herbaspirillum huttiense subsp. nephrolepidis</name>
    <dbReference type="NCBI Taxonomy" id="3075126"/>
    <lineage>
        <taxon>Bacteria</taxon>
        <taxon>Pseudomonadati</taxon>
        <taxon>Pseudomonadota</taxon>
        <taxon>Betaproteobacteria</taxon>
        <taxon>Burkholderiales</taxon>
        <taxon>Oxalobacteraceae</taxon>
        <taxon>Herbaspirillum</taxon>
    </lineage>
</organism>
<reference evidence="2" key="1">
    <citation type="submission" date="2023-02" db="EMBL/GenBank/DDBJ databases">
        <title>Description of Herbaspirillum huttiense subsp. nephrolepsisexaltata and Herbaspirillum huttiense subsp. lycopersicon.</title>
        <authorList>
            <person name="Poudel M."/>
            <person name="Sharma A."/>
            <person name="Goss E."/>
            <person name="Tapia J.H."/>
            <person name="Harmon C.M."/>
            <person name="Jones J.B."/>
        </authorList>
    </citation>
    <scope>NUCLEOTIDE SEQUENCE</scope>
    <source>
        <strain evidence="2">NC40101</strain>
    </source>
</reference>
<name>A0AAE4GFH8_9BURK</name>